<dbReference type="OrthoDB" id="10251809at2759"/>
<evidence type="ECO:0000256" key="3">
    <source>
        <dbReference type="SAM" id="MobiDB-lite"/>
    </source>
</evidence>
<sequence length="690" mass="72967">MYRLSVTGLVLAILIPLLQGTPWFGSTSTPLAGVQSVPVRGEPGPILDVDLDKRQSTSPTDVRFRWSQMSALVNGTLYLYGGQASANQETVENSWNNNFLKLDLTTNWSIASAPLVGLPQPSGPPVVSQGALWHSYDSLYQYGGMFSSNPAQDPAPVSLWEYQLANSKWVQHQNPTTSAGTSATDAGVAVGRAAEGAWTSVPALGRAWYFGGHQDGYTTPGWSQSIARIYLTSLLEYTFPGSTNDQVTSLQNGQVAGSDGVWRNVTDGGVQNTHGFPERADGLLLYIPGYGSEGILIGLAGGSNDTFQQMSQLDIYDIASSTWYEQATSGPTPQIRVDPCAVVASAPDGSTQNVYMFGGQSLQPAGNQTQYNDMWILTIPSFTWIQVDQSSQSVPYARAGHSCNIWNAQMVVVGGYVSPTLSSDSPGVFVFDLSKLKWTTTYNSLSGEGASIQENPLNQQLAQREAVGTKAGLEGSYGYTVPDVVVSVVGGNGQGGATVTAPAQIPTDGPMKTGKPITYTATATSTANPTSGAGSGSGSSSDSSHSSSGKSVGAIVAGVVAGVLAIIVAYLLFCLWLYRRRLALYKRHLDMAQRASWTSAGEEMPFATAYLGVTGHDHAKDMTESSPFNSTAERSSSNEGSRSGTSGNGAPERPPMAGNKSVEDLLSGGEPSFWGTMLSPKRSLRVTNRD</sequence>
<dbReference type="PANTHER" id="PTHR46093:SF18">
    <property type="entry name" value="FIBRONECTIN TYPE-III DOMAIN-CONTAINING PROTEIN"/>
    <property type="match status" value="1"/>
</dbReference>
<dbReference type="EMBL" id="ML996086">
    <property type="protein sequence ID" value="KAF2152679.1"/>
    <property type="molecule type" value="Genomic_DNA"/>
</dbReference>
<keyword evidence="7" id="KW-1185">Reference proteome</keyword>
<evidence type="ECO:0000313" key="6">
    <source>
        <dbReference type="EMBL" id="KAF2152679.1"/>
    </source>
</evidence>
<evidence type="ECO:0000256" key="4">
    <source>
        <dbReference type="SAM" id="Phobius"/>
    </source>
</evidence>
<accession>A0A9P4J0Z4</accession>
<proteinExistence type="predicted"/>
<evidence type="ECO:0000313" key="7">
    <source>
        <dbReference type="Proteomes" id="UP000799439"/>
    </source>
</evidence>
<dbReference type="Pfam" id="PF24681">
    <property type="entry name" value="Kelch_KLHDC2_KLHL20_DRC7"/>
    <property type="match status" value="1"/>
</dbReference>
<dbReference type="Gene3D" id="2.120.10.80">
    <property type="entry name" value="Kelch-type beta propeller"/>
    <property type="match status" value="2"/>
</dbReference>
<reference evidence="6" key="1">
    <citation type="journal article" date="2020" name="Stud. Mycol.">
        <title>101 Dothideomycetes genomes: a test case for predicting lifestyles and emergence of pathogens.</title>
        <authorList>
            <person name="Haridas S."/>
            <person name="Albert R."/>
            <person name="Binder M."/>
            <person name="Bloem J."/>
            <person name="Labutti K."/>
            <person name="Salamov A."/>
            <person name="Andreopoulos B."/>
            <person name="Baker S."/>
            <person name="Barry K."/>
            <person name="Bills G."/>
            <person name="Bluhm B."/>
            <person name="Cannon C."/>
            <person name="Castanera R."/>
            <person name="Culley D."/>
            <person name="Daum C."/>
            <person name="Ezra D."/>
            <person name="Gonzalez J."/>
            <person name="Henrissat B."/>
            <person name="Kuo A."/>
            <person name="Liang C."/>
            <person name="Lipzen A."/>
            <person name="Lutzoni F."/>
            <person name="Magnuson J."/>
            <person name="Mondo S."/>
            <person name="Nolan M."/>
            <person name="Ohm R."/>
            <person name="Pangilinan J."/>
            <person name="Park H.-J."/>
            <person name="Ramirez L."/>
            <person name="Alfaro M."/>
            <person name="Sun H."/>
            <person name="Tritt A."/>
            <person name="Yoshinaga Y."/>
            <person name="Zwiers L.-H."/>
            <person name="Turgeon B."/>
            <person name="Goodwin S."/>
            <person name="Spatafora J."/>
            <person name="Crous P."/>
            <person name="Grigoriev I."/>
        </authorList>
    </citation>
    <scope>NUCLEOTIDE SEQUENCE</scope>
    <source>
        <strain evidence="6">CBS 260.36</strain>
    </source>
</reference>
<keyword evidence="4" id="KW-0472">Membrane</keyword>
<feature type="chain" id="PRO_5040128367" description="Kelch repeat protein" evidence="5">
    <location>
        <begin position="21"/>
        <end position="690"/>
    </location>
</feature>
<feature type="region of interest" description="Disordered" evidence="3">
    <location>
        <begin position="522"/>
        <end position="548"/>
    </location>
</feature>
<dbReference type="Proteomes" id="UP000799439">
    <property type="component" value="Unassembled WGS sequence"/>
</dbReference>
<comment type="caution">
    <text evidence="6">The sequence shown here is derived from an EMBL/GenBank/DDBJ whole genome shotgun (WGS) entry which is preliminary data.</text>
</comment>
<evidence type="ECO:0000256" key="1">
    <source>
        <dbReference type="ARBA" id="ARBA00022441"/>
    </source>
</evidence>
<feature type="transmembrane region" description="Helical" evidence="4">
    <location>
        <begin position="552"/>
        <end position="578"/>
    </location>
</feature>
<organism evidence="6 7">
    <name type="scientific">Myriangium duriaei CBS 260.36</name>
    <dbReference type="NCBI Taxonomy" id="1168546"/>
    <lineage>
        <taxon>Eukaryota</taxon>
        <taxon>Fungi</taxon>
        <taxon>Dikarya</taxon>
        <taxon>Ascomycota</taxon>
        <taxon>Pezizomycotina</taxon>
        <taxon>Dothideomycetes</taxon>
        <taxon>Dothideomycetidae</taxon>
        <taxon>Myriangiales</taxon>
        <taxon>Myriangiaceae</taxon>
        <taxon>Myriangium</taxon>
    </lineage>
</organism>
<keyword evidence="2" id="KW-0677">Repeat</keyword>
<dbReference type="AlphaFoldDB" id="A0A9P4J0Z4"/>
<dbReference type="SUPFAM" id="SSF117281">
    <property type="entry name" value="Kelch motif"/>
    <property type="match status" value="1"/>
</dbReference>
<protein>
    <recommendedName>
        <fullName evidence="8">Kelch repeat protein</fullName>
    </recommendedName>
</protein>
<evidence type="ECO:0008006" key="8">
    <source>
        <dbReference type="Google" id="ProtNLM"/>
    </source>
</evidence>
<dbReference type="PANTHER" id="PTHR46093">
    <property type="entry name" value="ACYL-COA-BINDING DOMAIN-CONTAINING PROTEIN 5"/>
    <property type="match status" value="1"/>
</dbReference>
<evidence type="ECO:0000256" key="2">
    <source>
        <dbReference type="ARBA" id="ARBA00022737"/>
    </source>
</evidence>
<gene>
    <name evidence="6" type="ORF">K461DRAFT_226782</name>
</gene>
<evidence type="ECO:0000256" key="5">
    <source>
        <dbReference type="SAM" id="SignalP"/>
    </source>
</evidence>
<dbReference type="InterPro" id="IPR015915">
    <property type="entry name" value="Kelch-typ_b-propeller"/>
</dbReference>
<feature type="compositionally biased region" description="Low complexity" evidence="3">
    <location>
        <begin position="633"/>
        <end position="649"/>
    </location>
</feature>
<keyword evidence="5" id="KW-0732">Signal</keyword>
<keyword evidence="4" id="KW-0812">Transmembrane</keyword>
<keyword evidence="1" id="KW-0880">Kelch repeat</keyword>
<feature type="region of interest" description="Disordered" evidence="3">
    <location>
        <begin position="498"/>
        <end position="517"/>
    </location>
</feature>
<feature type="region of interest" description="Disordered" evidence="3">
    <location>
        <begin position="618"/>
        <end position="690"/>
    </location>
</feature>
<keyword evidence="4" id="KW-1133">Transmembrane helix</keyword>
<feature type="signal peptide" evidence="5">
    <location>
        <begin position="1"/>
        <end position="20"/>
    </location>
</feature>
<name>A0A9P4J0Z4_9PEZI</name>